<evidence type="ECO:0000313" key="2">
    <source>
        <dbReference type="Proteomes" id="UP001148786"/>
    </source>
</evidence>
<evidence type="ECO:0000313" key="1">
    <source>
        <dbReference type="EMBL" id="KAJ3495146.1"/>
    </source>
</evidence>
<reference evidence="1" key="1">
    <citation type="submission" date="2022-07" db="EMBL/GenBank/DDBJ databases">
        <title>Genome Sequence of Agrocybe chaxingu.</title>
        <authorList>
            <person name="Buettner E."/>
        </authorList>
    </citation>
    <scope>NUCLEOTIDE SEQUENCE</scope>
    <source>
        <strain evidence="1">MP-N11</strain>
    </source>
</reference>
<gene>
    <name evidence="1" type="ORF">NLJ89_g10674</name>
</gene>
<dbReference type="AlphaFoldDB" id="A0A9W8MSD9"/>
<name>A0A9W8MSD9_9AGAR</name>
<dbReference type="OrthoDB" id="3232941at2759"/>
<keyword evidence="2" id="KW-1185">Reference proteome</keyword>
<comment type="caution">
    <text evidence="1">The sequence shown here is derived from an EMBL/GenBank/DDBJ whole genome shotgun (WGS) entry which is preliminary data.</text>
</comment>
<dbReference type="EMBL" id="JANKHO010002057">
    <property type="protein sequence ID" value="KAJ3495146.1"/>
    <property type="molecule type" value="Genomic_DNA"/>
</dbReference>
<sequence length="112" mass="13416">MPDILHQLHKGLFKDHISNWATKAAKEGSNEVDEHYRTMSHHPDLHHFKKGINLMTQWSSTEYKQMEKVFLGILDFTYYAHFEMHMDESLQLLDTTWLVFHQNKDVFKDLEI</sequence>
<protein>
    <submittedName>
        <fullName evidence="1">Uncharacterized protein</fullName>
    </submittedName>
</protein>
<organism evidence="1 2">
    <name type="scientific">Agrocybe chaxingu</name>
    <dbReference type="NCBI Taxonomy" id="84603"/>
    <lineage>
        <taxon>Eukaryota</taxon>
        <taxon>Fungi</taxon>
        <taxon>Dikarya</taxon>
        <taxon>Basidiomycota</taxon>
        <taxon>Agaricomycotina</taxon>
        <taxon>Agaricomycetes</taxon>
        <taxon>Agaricomycetidae</taxon>
        <taxon>Agaricales</taxon>
        <taxon>Agaricineae</taxon>
        <taxon>Strophariaceae</taxon>
        <taxon>Agrocybe</taxon>
    </lineage>
</organism>
<proteinExistence type="predicted"/>
<accession>A0A9W8MSD9</accession>
<dbReference type="Proteomes" id="UP001148786">
    <property type="component" value="Unassembled WGS sequence"/>
</dbReference>